<reference evidence="4 5" key="1">
    <citation type="journal article" date="2019" name="Nat. Med.">
        <title>A library of human gut bacterial isolates paired with longitudinal multiomics data enables mechanistic microbiome research.</title>
        <authorList>
            <person name="Poyet M."/>
            <person name="Groussin M."/>
            <person name="Gibbons S.M."/>
            <person name="Avila-Pacheco J."/>
            <person name="Jiang X."/>
            <person name="Kearney S.M."/>
            <person name="Perrotta A.R."/>
            <person name="Berdy B."/>
            <person name="Zhao S."/>
            <person name="Lieberman T.D."/>
            <person name="Swanson P.K."/>
            <person name="Smith M."/>
            <person name="Roesemann S."/>
            <person name="Alexander J.E."/>
            <person name="Rich S.A."/>
            <person name="Livny J."/>
            <person name="Vlamakis H."/>
            <person name="Clish C."/>
            <person name="Bullock K."/>
            <person name="Deik A."/>
            <person name="Scott J."/>
            <person name="Pierce K.A."/>
            <person name="Xavier R.J."/>
            <person name="Alm E.J."/>
        </authorList>
    </citation>
    <scope>NUCLEOTIDE SEQUENCE [LARGE SCALE GENOMIC DNA]</scope>
    <source>
        <strain evidence="2 5">BIOML-A2</strain>
        <strain evidence="3 4">BIOML-A5</strain>
    </source>
</reference>
<evidence type="ECO:0000313" key="2">
    <source>
        <dbReference type="EMBL" id="MSB21690.1"/>
    </source>
</evidence>
<dbReference type="Pfam" id="PF14287">
    <property type="entry name" value="DUF4368"/>
    <property type="match status" value="1"/>
</dbReference>
<dbReference type="AlphaFoldDB" id="A0A6I2R9C5"/>
<gene>
    <name evidence="3" type="ORF">GKE90_10340</name>
    <name evidence="2" type="ORF">GKE97_19585</name>
</gene>
<name>A0A6I2R9C5_FLAPL</name>
<sequence>MLIHEVIKDSEGKRVQKIEIFYRFIGNIDQAVDTIFLTA</sequence>
<evidence type="ECO:0000259" key="1">
    <source>
        <dbReference type="Pfam" id="PF14287"/>
    </source>
</evidence>
<proteinExistence type="predicted"/>
<protein>
    <submittedName>
        <fullName evidence="2">DUF4368 domain-containing protein</fullName>
    </submittedName>
</protein>
<evidence type="ECO:0000313" key="3">
    <source>
        <dbReference type="EMBL" id="MSB49096.1"/>
    </source>
</evidence>
<accession>A0A6I2R9C5</accession>
<dbReference type="RefSeq" id="WP_080744414.1">
    <property type="nucleotide sequence ID" value="NZ_JADMOW010000061.1"/>
</dbReference>
<evidence type="ECO:0000313" key="4">
    <source>
        <dbReference type="Proteomes" id="UP000429811"/>
    </source>
</evidence>
<dbReference type="EMBL" id="WKPO01000012">
    <property type="protein sequence ID" value="MSB49096.1"/>
    <property type="molecule type" value="Genomic_DNA"/>
</dbReference>
<dbReference type="EMBL" id="WKPR01000025">
    <property type="protein sequence ID" value="MSB21690.1"/>
    <property type="molecule type" value="Genomic_DNA"/>
</dbReference>
<dbReference type="InterPro" id="IPR025378">
    <property type="entry name" value="DUF4368"/>
</dbReference>
<dbReference type="Proteomes" id="UP000434475">
    <property type="component" value="Unassembled WGS sequence"/>
</dbReference>
<organism evidence="2 5">
    <name type="scientific">Flavonifractor plautii</name>
    <name type="common">Fusobacterium plautii</name>
    <dbReference type="NCBI Taxonomy" id="292800"/>
    <lineage>
        <taxon>Bacteria</taxon>
        <taxon>Bacillati</taxon>
        <taxon>Bacillota</taxon>
        <taxon>Clostridia</taxon>
        <taxon>Eubacteriales</taxon>
        <taxon>Oscillospiraceae</taxon>
        <taxon>Flavonifractor</taxon>
    </lineage>
</organism>
<comment type="caution">
    <text evidence="2">The sequence shown here is derived from an EMBL/GenBank/DDBJ whole genome shotgun (WGS) entry which is preliminary data.</text>
</comment>
<feature type="domain" description="DUF4368" evidence="1">
    <location>
        <begin position="2"/>
        <end position="29"/>
    </location>
</feature>
<evidence type="ECO:0000313" key="5">
    <source>
        <dbReference type="Proteomes" id="UP000434475"/>
    </source>
</evidence>
<dbReference type="Proteomes" id="UP000429811">
    <property type="component" value="Unassembled WGS sequence"/>
</dbReference>